<name>A0A2G1QJH1_9HYPH</name>
<dbReference type="AlphaFoldDB" id="A0A2G1QJH1"/>
<evidence type="ECO:0000256" key="8">
    <source>
        <dbReference type="RuleBase" id="RU365045"/>
    </source>
</evidence>
<protein>
    <recommendedName>
        <fullName evidence="4 8">L-2,4-diaminobutyric acid acetyltransferase</fullName>
        <shortName evidence="8">DABA acetyltransferase</shortName>
        <ecNumber evidence="3 8">2.3.1.178</ecNumber>
    </recommendedName>
</protein>
<dbReference type="UniPathway" id="UPA00067">
    <property type="reaction ID" value="UER00122"/>
</dbReference>
<dbReference type="RefSeq" id="WP_099307872.1">
    <property type="nucleotide sequence ID" value="NZ_PDVP01000014.1"/>
</dbReference>
<dbReference type="NCBIfam" id="TIGR02406">
    <property type="entry name" value="ectoine_EctA"/>
    <property type="match status" value="1"/>
</dbReference>
<reference evidence="10 11" key="1">
    <citation type="submission" date="2017-10" db="EMBL/GenBank/DDBJ databases">
        <title>Sedimentibacterium mangrovi gen. nov., sp. nov., a novel member of family Phyllobacteriacea isolated from mangrove sediment.</title>
        <authorList>
            <person name="Liao H."/>
            <person name="Tian Y."/>
        </authorList>
    </citation>
    <scope>NUCLEOTIDE SEQUENCE [LARGE SCALE GENOMIC DNA]</scope>
    <source>
        <strain evidence="10 11">X9-2-2</strain>
    </source>
</reference>
<dbReference type="SUPFAM" id="SSF55729">
    <property type="entry name" value="Acyl-CoA N-acyltransferases (Nat)"/>
    <property type="match status" value="1"/>
</dbReference>
<keyword evidence="6 8" id="KW-0012">Acyltransferase</keyword>
<dbReference type="GO" id="GO:0019491">
    <property type="term" value="P:ectoine biosynthetic process"/>
    <property type="evidence" value="ECO:0007669"/>
    <property type="project" value="UniProtKB-UniPathway"/>
</dbReference>
<organism evidence="10 11">
    <name type="scientific">Zhengella mangrovi</name>
    <dbReference type="NCBI Taxonomy" id="1982044"/>
    <lineage>
        <taxon>Bacteria</taxon>
        <taxon>Pseudomonadati</taxon>
        <taxon>Pseudomonadota</taxon>
        <taxon>Alphaproteobacteria</taxon>
        <taxon>Hyphomicrobiales</taxon>
        <taxon>Notoacmeibacteraceae</taxon>
        <taxon>Zhengella</taxon>
    </lineage>
</organism>
<dbReference type="PROSITE" id="PS51186">
    <property type="entry name" value="GNAT"/>
    <property type="match status" value="1"/>
</dbReference>
<comment type="similarity">
    <text evidence="2 8">Belongs to the acetyltransferase family. EctA subfamily.</text>
</comment>
<comment type="pathway">
    <text evidence="1 8">Amine and polyamine biosynthesis; ectoine biosynthesis; L-ectoine from L-aspartate 4-semialdehyde: step 2/3.</text>
</comment>
<dbReference type="Gene3D" id="3.40.630.30">
    <property type="match status" value="1"/>
</dbReference>
<evidence type="ECO:0000256" key="3">
    <source>
        <dbReference type="ARBA" id="ARBA00012355"/>
    </source>
</evidence>
<keyword evidence="5 8" id="KW-0808">Transferase</keyword>
<evidence type="ECO:0000313" key="10">
    <source>
        <dbReference type="EMBL" id="PHP65600.1"/>
    </source>
</evidence>
<evidence type="ECO:0000313" key="11">
    <source>
        <dbReference type="Proteomes" id="UP000221168"/>
    </source>
</evidence>
<evidence type="ECO:0000256" key="2">
    <source>
        <dbReference type="ARBA" id="ARBA00010712"/>
    </source>
</evidence>
<keyword evidence="11" id="KW-1185">Reference proteome</keyword>
<dbReference type="InterPro" id="IPR016181">
    <property type="entry name" value="Acyl_CoA_acyltransferase"/>
</dbReference>
<evidence type="ECO:0000256" key="7">
    <source>
        <dbReference type="ARBA" id="ARBA00048924"/>
    </source>
</evidence>
<evidence type="ECO:0000259" key="9">
    <source>
        <dbReference type="PROSITE" id="PS51186"/>
    </source>
</evidence>
<comment type="catalytic activity">
    <reaction evidence="7 8">
        <text>L-2,4-diaminobutanoate + acetyl-CoA = (2S)-4-acetamido-2-aminobutanoate + CoA + H(+)</text>
        <dbReference type="Rhea" id="RHEA:16901"/>
        <dbReference type="ChEBI" id="CHEBI:15378"/>
        <dbReference type="ChEBI" id="CHEBI:57287"/>
        <dbReference type="ChEBI" id="CHEBI:57288"/>
        <dbReference type="ChEBI" id="CHEBI:58761"/>
        <dbReference type="ChEBI" id="CHEBI:58929"/>
        <dbReference type="EC" id="2.3.1.178"/>
    </reaction>
</comment>
<comment type="caution">
    <text evidence="10">The sequence shown here is derived from an EMBL/GenBank/DDBJ whole genome shotgun (WGS) entry which is preliminary data.</text>
</comment>
<dbReference type="InterPro" id="IPR000182">
    <property type="entry name" value="GNAT_dom"/>
</dbReference>
<proteinExistence type="inferred from homology"/>
<dbReference type="CDD" id="cd04301">
    <property type="entry name" value="NAT_SF"/>
    <property type="match status" value="1"/>
</dbReference>
<feature type="domain" description="N-acetyltransferase" evidence="9">
    <location>
        <begin position="13"/>
        <end position="162"/>
    </location>
</feature>
<dbReference type="EMBL" id="PDVP01000014">
    <property type="protein sequence ID" value="PHP65600.1"/>
    <property type="molecule type" value="Genomic_DNA"/>
</dbReference>
<dbReference type="Proteomes" id="UP000221168">
    <property type="component" value="Unassembled WGS sequence"/>
</dbReference>
<evidence type="ECO:0000256" key="6">
    <source>
        <dbReference type="ARBA" id="ARBA00023315"/>
    </source>
</evidence>
<dbReference type="GO" id="GO:0033816">
    <property type="term" value="F:diaminobutyrate acetyltransferase activity"/>
    <property type="evidence" value="ECO:0007669"/>
    <property type="project" value="UniProtKB-EC"/>
</dbReference>
<dbReference type="Pfam" id="PF00583">
    <property type="entry name" value="Acetyltransf_1"/>
    <property type="match status" value="1"/>
</dbReference>
<dbReference type="InterPro" id="IPR012772">
    <property type="entry name" value="Ectoine_EctA"/>
</dbReference>
<accession>A0A2G1QJH1</accession>
<comment type="function">
    <text evidence="8">Catalyzes the acetylation of L-2,4-diaminobutyrate (DABA) to gamma-N-acetyl-alpha,gamma-diaminobutyric acid (ADABA) with acetyl coenzyme A.</text>
</comment>
<sequence>MPPIEALKRKDTILFREPTREDGSDVWELIKACEPLDVNSRYCNLIQCDHFADTCVAAVRADGRLVGWISAYILPDDPQTLFVWQVAVSPLAQGQGLAKRMLGHLLGRDACADVTALQTTITPDNEASWGLFTSFARSRGARLRDEPHYRRDDHFDGRHETEHMVTIRFPQAGRAAA</sequence>
<dbReference type="OrthoDB" id="2436196at2"/>
<evidence type="ECO:0000256" key="1">
    <source>
        <dbReference type="ARBA" id="ARBA00004978"/>
    </source>
</evidence>
<gene>
    <name evidence="8 10" type="primary">ectA</name>
    <name evidence="10" type="ORF">CSC94_18580</name>
</gene>
<dbReference type="EC" id="2.3.1.178" evidence="3 8"/>
<evidence type="ECO:0000256" key="5">
    <source>
        <dbReference type="ARBA" id="ARBA00022679"/>
    </source>
</evidence>
<evidence type="ECO:0000256" key="4">
    <source>
        <dbReference type="ARBA" id="ARBA00017935"/>
    </source>
</evidence>